<evidence type="ECO:0000259" key="2">
    <source>
        <dbReference type="Pfam" id="PF02709"/>
    </source>
</evidence>
<proteinExistence type="predicted"/>
<comment type="caution">
    <text evidence="3">The sequence shown here is derived from an EMBL/GenBank/DDBJ whole genome shotgun (WGS) entry which is preliminary data.</text>
</comment>
<dbReference type="OrthoDB" id="9801954at2"/>
<dbReference type="RefSeq" id="WP_052474802.1">
    <property type="nucleotide sequence ID" value="NZ_JXRP01000018.1"/>
</dbReference>
<dbReference type="InterPro" id="IPR029044">
    <property type="entry name" value="Nucleotide-diphossugar_trans"/>
</dbReference>
<protein>
    <recommendedName>
        <fullName evidence="2">Galactosyltransferase C-terminal domain-containing protein</fullName>
    </recommendedName>
</protein>
<dbReference type="STRING" id="889306.KP78_27430"/>
<dbReference type="SUPFAM" id="SSF53448">
    <property type="entry name" value="Nucleotide-diphospho-sugar transferases"/>
    <property type="match status" value="2"/>
</dbReference>
<dbReference type="GO" id="GO:0016740">
    <property type="term" value="F:transferase activity"/>
    <property type="evidence" value="ECO:0007669"/>
    <property type="project" value="UniProtKB-KW"/>
</dbReference>
<dbReference type="Gene3D" id="3.90.550.10">
    <property type="entry name" value="Spore Coat Polysaccharide Biosynthesis Protein SpsA, Chain A"/>
    <property type="match status" value="1"/>
</dbReference>
<evidence type="ECO:0000256" key="1">
    <source>
        <dbReference type="ARBA" id="ARBA00022679"/>
    </source>
</evidence>
<dbReference type="Pfam" id="PF02709">
    <property type="entry name" value="Glyco_transf_7C"/>
    <property type="match status" value="1"/>
</dbReference>
<evidence type="ECO:0000313" key="4">
    <source>
        <dbReference type="Proteomes" id="UP000031938"/>
    </source>
</evidence>
<dbReference type="AlphaFoldDB" id="A0A0C2RTX5"/>
<reference evidence="3 4" key="1">
    <citation type="submission" date="2015-01" db="EMBL/GenBank/DDBJ databases">
        <title>Genome sequencing of Jeotgalibacillus soli.</title>
        <authorList>
            <person name="Goh K.M."/>
            <person name="Chan K.-G."/>
            <person name="Yaakop A.S."/>
            <person name="Ee R."/>
            <person name="Gan H.M."/>
            <person name="Chan C.S."/>
        </authorList>
    </citation>
    <scope>NUCLEOTIDE SEQUENCE [LARGE SCALE GENOMIC DNA]</scope>
    <source>
        <strain evidence="3 4">P9</strain>
    </source>
</reference>
<dbReference type="PATRIC" id="fig|889306.3.peg.2755"/>
<feature type="domain" description="Galactosyltransferase C-terminal" evidence="2">
    <location>
        <begin position="132"/>
        <end position="182"/>
    </location>
</feature>
<sequence length="664" mass="77220">MLENVSIIIPFQTDYGPRAEAFEWVKKYYSTVMPEAELCLGIFENNEINKSKAVNQAAKNATRDIFVIADADIIYDPVVITESIKLLNEAAWVVPFTEIYDIPQKLTKKLVKSDPTLPINVELKHCQKVNWLYDEFAGKLNVIPREHFEAVGGFDERFIGWGGEDDAFSHAVNTLCGQFVNYEGRLFHMWHPPSHYNTNPNGQANIALLKRYIAASGNKEQMEQLIKERKKYLANQYTKDESTLSTCKICFSVLVHKDRELVKQLVENIRLYCPNSIVVLYNGGDDPDLCEDLGVPVCPTSHKLKRGFTTIYFLETMEWIEELAIEYDYFINIDSDSLFFRKGYEEFIEEQMKNTDYMAVSLRKPEEDWYIGKEMKKDIDTWKQLFSVDPLYGIFNVGQVINRKLVKALLEPQLKEKLTVSLTKTNSFGTDEILFVNMAKQLGFRIKSYPRKTDSKLIRFRPYFTLKEMIDSINLIEEGWLCHPIIREQSDPARELIIRLDSEHYIKQFKTNQFPWYENDSYRFHPSIPIKTNFGNDELIVQSDGHLCHYWEDPINKTWTKSETFAEGVSGTPLFYENLSGQFVVVCKLEAGGAALWWRDNKQIGYPWNGPFQITQENIEPIMLSQTNNGHHFIVCKSGDKLEYWVRRLLNQKEIWEKAIPLDS</sequence>
<gene>
    <name evidence="3" type="ORF">KP78_27430</name>
</gene>
<dbReference type="Proteomes" id="UP000031938">
    <property type="component" value="Unassembled WGS sequence"/>
</dbReference>
<dbReference type="EMBL" id="JXRP01000018">
    <property type="protein sequence ID" value="KIL45199.1"/>
    <property type="molecule type" value="Genomic_DNA"/>
</dbReference>
<keyword evidence="4" id="KW-1185">Reference proteome</keyword>
<keyword evidence="1" id="KW-0808">Transferase</keyword>
<organism evidence="3 4">
    <name type="scientific">Jeotgalibacillus soli</name>
    <dbReference type="NCBI Taxonomy" id="889306"/>
    <lineage>
        <taxon>Bacteria</taxon>
        <taxon>Bacillati</taxon>
        <taxon>Bacillota</taxon>
        <taxon>Bacilli</taxon>
        <taxon>Bacillales</taxon>
        <taxon>Caryophanaceae</taxon>
        <taxon>Jeotgalibacillus</taxon>
    </lineage>
</organism>
<name>A0A0C2RTX5_9BACL</name>
<evidence type="ECO:0000313" key="3">
    <source>
        <dbReference type="EMBL" id="KIL45199.1"/>
    </source>
</evidence>
<accession>A0A0C2RTX5</accession>
<dbReference type="InterPro" id="IPR027791">
    <property type="entry name" value="Galactosyl_T_C"/>
</dbReference>